<organism evidence="1 2">
    <name type="scientific">Phyllosticta citribraziliensis</name>
    <dbReference type="NCBI Taxonomy" id="989973"/>
    <lineage>
        <taxon>Eukaryota</taxon>
        <taxon>Fungi</taxon>
        <taxon>Dikarya</taxon>
        <taxon>Ascomycota</taxon>
        <taxon>Pezizomycotina</taxon>
        <taxon>Dothideomycetes</taxon>
        <taxon>Dothideomycetes incertae sedis</taxon>
        <taxon>Botryosphaeriales</taxon>
        <taxon>Phyllostictaceae</taxon>
        <taxon>Phyllosticta</taxon>
    </lineage>
</organism>
<name>A0ABR1L9N5_9PEZI</name>
<dbReference type="GeneID" id="92026641"/>
<protein>
    <submittedName>
        <fullName evidence="1">Uncharacterized protein</fullName>
    </submittedName>
</protein>
<sequence length="253" mass="28143">MTEIGDKESAREWMRIWENRTDDNICDEIEGLILDGNGDFLEPPSYTWDEQSDEVSPELEMVKPKSQQLNLWICCDDGTIKVIEIKFSEHGGPRPFSRVHNAAGGYHSNIPEAAAPDIIRSFMEFYLAVRERVEKFNAARRRAYDEAAIEATIDKTLVKFAAASSGPKSGLQLTPRTRKRTPAIKSEEGIYGAVAPFFKADQQVMDAAEKAINTFDAIGSPYGSVGTVMQELGRALHGYRNANAGPAAKRTRR</sequence>
<evidence type="ECO:0000313" key="2">
    <source>
        <dbReference type="Proteomes" id="UP001360953"/>
    </source>
</evidence>
<evidence type="ECO:0000313" key="1">
    <source>
        <dbReference type="EMBL" id="KAK7531365.1"/>
    </source>
</evidence>
<dbReference type="Proteomes" id="UP001360953">
    <property type="component" value="Unassembled WGS sequence"/>
</dbReference>
<reference evidence="1 2" key="1">
    <citation type="submission" date="2024-04" db="EMBL/GenBank/DDBJ databases">
        <title>Phyllosticta paracitricarpa is synonymous to the EU quarantine fungus P. citricarpa based on phylogenomic analyses.</title>
        <authorList>
            <consortium name="Lawrence Berkeley National Laboratory"/>
            <person name="Van ingen-buijs V.A."/>
            <person name="Van westerhoven A.C."/>
            <person name="Haridas S."/>
            <person name="Skiadas P."/>
            <person name="Martin F."/>
            <person name="Groenewald J.Z."/>
            <person name="Crous P.W."/>
            <person name="Seidl M.F."/>
        </authorList>
    </citation>
    <scope>NUCLEOTIDE SEQUENCE [LARGE SCALE GENOMIC DNA]</scope>
    <source>
        <strain evidence="1 2">CPC 17464</strain>
    </source>
</reference>
<dbReference type="EMBL" id="JBBPEH010000012">
    <property type="protein sequence ID" value="KAK7531365.1"/>
    <property type="molecule type" value="Genomic_DNA"/>
</dbReference>
<keyword evidence="2" id="KW-1185">Reference proteome</keyword>
<gene>
    <name evidence="1" type="ORF">J3D65DRAFT_112151</name>
</gene>
<accession>A0ABR1L9N5</accession>
<dbReference type="RefSeq" id="XP_066651189.1">
    <property type="nucleotide sequence ID" value="XM_066793735.1"/>
</dbReference>
<comment type="caution">
    <text evidence="1">The sequence shown here is derived from an EMBL/GenBank/DDBJ whole genome shotgun (WGS) entry which is preliminary data.</text>
</comment>
<proteinExistence type="predicted"/>